<dbReference type="Proteomes" id="UP000831701">
    <property type="component" value="Chromosome 21"/>
</dbReference>
<evidence type="ECO:0000313" key="2">
    <source>
        <dbReference type="Proteomes" id="UP000831701"/>
    </source>
</evidence>
<dbReference type="EMBL" id="CM041551">
    <property type="protein sequence ID" value="KAI3355603.1"/>
    <property type="molecule type" value="Genomic_DNA"/>
</dbReference>
<keyword evidence="2" id="KW-1185">Reference proteome</keyword>
<gene>
    <name evidence="1" type="ORF">L3Q82_018440</name>
</gene>
<name>A0ACB8VK17_9TELE</name>
<evidence type="ECO:0000313" key="1">
    <source>
        <dbReference type="EMBL" id="KAI3355603.1"/>
    </source>
</evidence>
<accession>A0ACB8VK17</accession>
<sequence length="212" mass="23981">MDAPSQFFFGLEKKNGQKKVDPEDNLKLEAGLSLAELHAALMSLQNGKAPGIDGLPVDFYKSFWSVLGEDLLEVIMDCLETGRLPLSCRRAVITLLPKKGDLQELKNWRLVSLLCTDYKILSKVLACRLREVMASVIHIDQTYCVPGRLISDNVTLIRDVLEVSSSLAVDTGLISIDQEKAFDRVEHQYLWQTFSRLWVQLRFYSQDSGFVL</sequence>
<protein>
    <submittedName>
        <fullName evidence="1">Uncharacterized protein</fullName>
    </submittedName>
</protein>
<reference evidence="1" key="1">
    <citation type="submission" date="2022-04" db="EMBL/GenBank/DDBJ databases">
        <title>Jade perch genome.</title>
        <authorList>
            <person name="Chao B."/>
        </authorList>
    </citation>
    <scope>NUCLEOTIDE SEQUENCE</scope>
    <source>
        <strain evidence="1">CB-2022</strain>
    </source>
</reference>
<organism evidence="1 2">
    <name type="scientific">Scortum barcoo</name>
    <name type="common">barcoo grunter</name>
    <dbReference type="NCBI Taxonomy" id="214431"/>
    <lineage>
        <taxon>Eukaryota</taxon>
        <taxon>Metazoa</taxon>
        <taxon>Chordata</taxon>
        <taxon>Craniata</taxon>
        <taxon>Vertebrata</taxon>
        <taxon>Euteleostomi</taxon>
        <taxon>Actinopterygii</taxon>
        <taxon>Neopterygii</taxon>
        <taxon>Teleostei</taxon>
        <taxon>Neoteleostei</taxon>
        <taxon>Acanthomorphata</taxon>
        <taxon>Eupercaria</taxon>
        <taxon>Centrarchiformes</taxon>
        <taxon>Terapontoidei</taxon>
        <taxon>Terapontidae</taxon>
        <taxon>Scortum</taxon>
    </lineage>
</organism>
<proteinExistence type="predicted"/>
<comment type="caution">
    <text evidence="1">The sequence shown here is derived from an EMBL/GenBank/DDBJ whole genome shotgun (WGS) entry which is preliminary data.</text>
</comment>